<feature type="compositionally biased region" description="Polar residues" evidence="1">
    <location>
        <begin position="1"/>
        <end position="18"/>
    </location>
</feature>
<organism evidence="3 4">
    <name type="scientific">Antrodiella citrinella</name>
    <dbReference type="NCBI Taxonomy" id="2447956"/>
    <lineage>
        <taxon>Eukaryota</taxon>
        <taxon>Fungi</taxon>
        <taxon>Dikarya</taxon>
        <taxon>Basidiomycota</taxon>
        <taxon>Agaricomycotina</taxon>
        <taxon>Agaricomycetes</taxon>
        <taxon>Polyporales</taxon>
        <taxon>Steccherinaceae</taxon>
        <taxon>Antrodiella</taxon>
    </lineage>
</organism>
<proteinExistence type="predicted"/>
<protein>
    <recommendedName>
        <fullName evidence="5">F-box domain-containing protein</fullName>
    </recommendedName>
</protein>
<reference evidence="3 4" key="1">
    <citation type="submission" date="2019-02" db="EMBL/GenBank/DDBJ databases">
        <title>Genome sequencing of the rare red list fungi Antrodiella citrinella (Flaviporus citrinellus).</title>
        <authorList>
            <person name="Buettner E."/>
            <person name="Kellner H."/>
        </authorList>
    </citation>
    <scope>NUCLEOTIDE SEQUENCE [LARGE SCALE GENOMIC DNA]</scope>
    <source>
        <strain evidence="3 4">DSM 108506</strain>
    </source>
</reference>
<keyword evidence="4" id="KW-1185">Reference proteome</keyword>
<evidence type="ECO:0000313" key="3">
    <source>
        <dbReference type="EMBL" id="THH28137.1"/>
    </source>
</evidence>
<dbReference type="EMBL" id="SGPM01000200">
    <property type="protein sequence ID" value="THH28137.1"/>
    <property type="molecule type" value="Genomic_DNA"/>
</dbReference>
<keyword evidence="2" id="KW-0472">Membrane</keyword>
<evidence type="ECO:0000256" key="2">
    <source>
        <dbReference type="SAM" id="Phobius"/>
    </source>
</evidence>
<feature type="region of interest" description="Disordered" evidence="1">
    <location>
        <begin position="1"/>
        <end position="20"/>
    </location>
</feature>
<keyword evidence="2" id="KW-1133">Transmembrane helix</keyword>
<name>A0A4S4MRU4_9APHY</name>
<feature type="transmembrane region" description="Helical" evidence="2">
    <location>
        <begin position="446"/>
        <end position="463"/>
    </location>
</feature>
<evidence type="ECO:0008006" key="5">
    <source>
        <dbReference type="Google" id="ProtNLM"/>
    </source>
</evidence>
<dbReference type="Proteomes" id="UP000308730">
    <property type="component" value="Unassembled WGS sequence"/>
</dbReference>
<comment type="caution">
    <text evidence="3">The sequence shown here is derived from an EMBL/GenBank/DDBJ whole genome shotgun (WGS) entry which is preliminary data.</text>
</comment>
<dbReference type="AlphaFoldDB" id="A0A4S4MRU4"/>
<accession>A0A4S4MRU4</accession>
<keyword evidence="2" id="KW-0812">Transmembrane</keyword>
<sequence>MATPSHSPTQSPPLSTEPSAPRLPIEICERIIDFVAGPVWHRNRPPLTRCALVCRAWLLRCRFQLSPDKVTLRSPSDLASLTRFLDIFPPATAGLSFLDIHGRKDGDTSTADSWVSSVPAILGPLPHLVQLSIYDVDLAHQHPDIYELYSSFNIANADLILVRVSFHHFSHVARLVLATGTAYLVMIDCPSSFPSTDLGTLLPHNVFLKKIYIESATWKNLQSAILFGSDWFLSCPNLEGLSFLEDVTSQTPSPFSPQHAHVWSCVCDLFRRLHSRSVQPEKGIELKILSHPWILLRGGIPGASEELIVSRHLTYARSGENPKLTLERLSGSRASFVSGILQALPLLSSVGFSTVKIQHDMAWSWEDFTPEIWNTVDDALSQYCPFLTHFIFELLDYIEYHDVFTHQYGCIENLKRALFPRTAQRATIERVCVDDDCFIHEVARRWAHSLYILFIVLMLYVVCKRIQEGA</sequence>
<evidence type="ECO:0000313" key="4">
    <source>
        <dbReference type="Proteomes" id="UP000308730"/>
    </source>
</evidence>
<dbReference type="OrthoDB" id="2804675at2759"/>
<evidence type="ECO:0000256" key="1">
    <source>
        <dbReference type="SAM" id="MobiDB-lite"/>
    </source>
</evidence>
<gene>
    <name evidence="3" type="ORF">EUX98_g6052</name>
</gene>